<feature type="compositionally biased region" description="Acidic residues" evidence="1">
    <location>
        <begin position="402"/>
        <end position="415"/>
    </location>
</feature>
<evidence type="ECO:0000313" key="4">
    <source>
        <dbReference type="Proteomes" id="UP000325690"/>
    </source>
</evidence>
<dbReference type="Proteomes" id="UP000325690">
    <property type="component" value="Unassembled WGS sequence"/>
</dbReference>
<dbReference type="GeneID" id="74304323"/>
<sequence length="428" mass="42433">MQIAVRPPVKAGIAVLGASALAITPIAVTPPDIKSPAHAFSSAAVALSASPSPIDFYAEVFERSLDNVGQMAEIFLSRPIPILQAILANQFANVETLVSALQSAGNGLVTALTEQIPEDLQQAVEYLGQGNVEGALNTLLTVPLTIAIPLLDVLGAVVTPALEAINRLNAVIQEVGPGLILGLPLAFAGPVLSGVGAIGTAIQNVINAAAAGDLGGIVGAIVEIPAVLADGILNGDYGPALLGILPAPGLLTPTGLLGPLGAGPIGFFLAVREAIADIIHPPAAGKQDLGIQQTPYQAPNTLIDEDADVLTITTDGDGSGGEGAGAGAGGSGDEENLNLGGEEGEEDLDLGKKGEENGEENEGGTIDPADLDDLGGDEGDEGEEGEDPSNGAPSNEVGGGDEGGDEDTTTNDDGGDGGSEGGDGGSEE</sequence>
<dbReference type="RefSeq" id="WP_061482588.1">
    <property type="nucleotide sequence ID" value="NZ_ANBO01000044.1"/>
</dbReference>
<dbReference type="EMBL" id="ANBP01000053">
    <property type="protein sequence ID" value="KAB7752021.1"/>
    <property type="molecule type" value="Genomic_DNA"/>
</dbReference>
<gene>
    <name evidence="3" type="ORF">MPHL21000_22845</name>
</gene>
<accession>A0A5N5UQZ6</accession>
<keyword evidence="2" id="KW-0732">Signal</keyword>
<feature type="region of interest" description="Disordered" evidence="1">
    <location>
        <begin position="311"/>
        <end position="428"/>
    </location>
</feature>
<feature type="compositionally biased region" description="Acidic residues" evidence="1">
    <location>
        <begin position="332"/>
        <end position="348"/>
    </location>
</feature>
<protein>
    <recommendedName>
        <fullName evidence="5">PE-PGRS family protein</fullName>
    </recommendedName>
</protein>
<feature type="chain" id="PRO_5039450998" description="PE-PGRS family protein" evidence="2">
    <location>
        <begin position="23"/>
        <end position="428"/>
    </location>
</feature>
<feature type="compositionally biased region" description="Acidic residues" evidence="1">
    <location>
        <begin position="369"/>
        <end position="387"/>
    </location>
</feature>
<reference evidence="3 4" key="1">
    <citation type="submission" date="2012-10" db="EMBL/GenBank/DDBJ databases">
        <title>The draft sequence of the Mycobacterium pheli genome.</title>
        <authorList>
            <person name="Pettersson B.M.F."/>
            <person name="Das S."/>
            <person name="Dasgupta S."/>
            <person name="Bhattacharya A."/>
            <person name="Kirsebom L.A."/>
        </authorList>
    </citation>
    <scope>NUCLEOTIDE SEQUENCE [LARGE SCALE GENOMIC DNA]</scope>
    <source>
        <strain evidence="3 4">CCUG 21000</strain>
    </source>
</reference>
<evidence type="ECO:0000256" key="1">
    <source>
        <dbReference type="SAM" id="MobiDB-lite"/>
    </source>
</evidence>
<proteinExistence type="predicted"/>
<comment type="caution">
    <text evidence="3">The sequence shown here is derived from an EMBL/GenBank/DDBJ whole genome shotgun (WGS) entry which is preliminary data.</text>
</comment>
<dbReference type="AlphaFoldDB" id="A0A5N5UQZ6"/>
<name>A0A5N5UQZ6_MYCPH</name>
<feature type="compositionally biased region" description="Gly residues" evidence="1">
    <location>
        <begin position="416"/>
        <end position="428"/>
    </location>
</feature>
<evidence type="ECO:0000313" key="3">
    <source>
        <dbReference type="EMBL" id="KAB7752021.1"/>
    </source>
</evidence>
<feature type="compositionally biased region" description="Gly residues" evidence="1">
    <location>
        <begin position="317"/>
        <end position="331"/>
    </location>
</feature>
<evidence type="ECO:0000256" key="2">
    <source>
        <dbReference type="SAM" id="SignalP"/>
    </source>
</evidence>
<keyword evidence="4" id="KW-1185">Reference proteome</keyword>
<evidence type="ECO:0008006" key="5">
    <source>
        <dbReference type="Google" id="ProtNLM"/>
    </source>
</evidence>
<feature type="signal peptide" evidence="2">
    <location>
        <begin position="1"/>
        <end position="22"/>
    </location>
</feature>
<organism evidence="3 4">
    <name type="scientific">Mycolicibacterium phlei DSM 43239 = CCUG 21000</name>
    <dbReference type="NCBI Taxonomy" id="1226750"/>
    <lineage>
        <taxon>Bacteria</taxon>
        <taxon>Bacillati</taxon>
        <taxon>Actinomycetota</taxon>
        <taxon>Actinomycetes</taxon>
        <taxon>Mycobacteriales</taxon>
        <taxon>Mycobacteriaceae</taxon>
        <taxon>Mycolicibacterium</taxon>
    </lineage>
</organism>